<sequence>MGVQQVIMPENYIAMFSVPDKQTADRIIRNAVPSLAHAADLILQMQPFNAHKVSLADRVKSGFVNNLFYKFIVSARDFKVKENCIACGKCVSACPLNNIKLNDSKPVWGNDCTHCMACISLCPVRAIEYGSASQNRNRFYNTYHPNDMVK</sequence>
<dbReference type="PROSITE" id="PS00198">
    <property type="entry name" value="4FE4S_FER_1"/>
    <property type="match status" value="2"/>
</dbReference>
<comment type="caution">
    <text evidence="9">The sequence shown here is derived from an EMBL/GenBank/DDBJ whole genome shotgun (WGS) entry which is preliminary data.</text>
</comment>
<dbReference type="Pfam" id="PF13187">
    <property type="entry name" value="Fer4_9"/>
    <property type="match status" value="1"/>
</dbReference>
<evidence type="ECO:0000256" key="3">
    <source>
        <dbReference type="ARBA" id="ARBA00022723"/>
    </source>
</evidence>
<keyword evidence="2" id="KW-0004">4Fe-4S</keyword>
<dbReference type="PROSITE" id="PS51379">
    <property type="entry name" value="4FE4S_FER_2"/>
    <property type="match status" value="2"/>
</dbReference>
<dbReference type="NCBIfam" id="NF038196">
    <property type="entry name" value="ferrodoxin_EFR1"/>
    <property type="match status" value="1"/>
</dbReference>
<keyword evidence="1" id="KW-0813">Transport</keyword>
<feature type="domain" description="4Fe-4S ferredoxin-type" evidence="8">
    <location>
        <begin position="105"/>
        <end position="132"/>
    </location>
</feature>
<keyword evidence="4" id="KW-0677">Repeat</keyword>
<dbReference type="InterPro" id="IPR050572">
    <property type="entry name" value="Fe-S_Ferredoxin"/>
</dbReference>
<evidence type="ECO:0000313" key="9">
    <source>
        <dbReference type="EMBL" id="HJB75537.1"/>
    </source>
</evidence>
<dbReference type="Gene3D" id="3.30.70.20">
    <property type="match status" value="1"/>
</dbReference>
<keyword evidence="5" id="KW-0249">Electron transport</keyword>
<organism evidence="9 10">
    <name type="scientific">Candidatus Eubacterium faecale</name>
    <dbReference type="NCBI Taxonomy" id="2838568"/>
    <lineage>
        <taxon>Bacteria</taxon>
        <taxon>Bacillati</taxon>
        <taxon>Bacillota</taxon>
        <taxon>Clostridia</taxon>
        <taxon>Eubacteriales</taxon>
        <taxon>Eubacteriaceae</taxon>
        <taxon>Eubacterium</taxon>
    </lineage>
</organism>
<feature type="domain" description="4Fe-4S ferredoxin-type" evidence="8">
    <location>
        <begin position="75"/>
        <end position="104"/>
    </location>
</feature>
<dbReference type="InterPro" id="IPR047964">
    <property type="entry name" value="EFR1-like"/>
</dbReference>
<dbReference type="SUPFAM" id="SSF54862">
    <property type="entry name" value="4Fe-4S ferredoxins"/>
    <property type="match status" value="1"/>
</dbReference>
<gene>
    <name evidence="9" type="ORF">IAA37_07705</name>
</gene>
<accession>A0A9D2S9D3</accession>
<evidence type="ECO:0000256" key="4">
    <source>
        <dbReference type="ARBA" id="ARBA00022737"/>
    </source>
</evidence>
<dbReference type="Proteomes" id="UP000823877">
    <property type="component" value="Unassembled WGS sequence"/>
</dbReference>
<dbReference type="GO" id="GO:0046872">
    <property type="term" value="F:metal ion binding"/>
    <property type="evidence" value="ECO:0007669"/>
    <property type="project" value="UniProtKB-KW"/>
</dbReference>
<name>A0A9D2S9D3_9FIRM</name>
<evidence type="ECO:0000256" key="2">
    <source>
        <dbReference type="ARBA" id="ARBA00022485"/>
    </source>
</evidence>
<dbReference type="GO" id="GO:0051539">
    <property type="term" value="F:4 iron, 4 sulfur cluster binding"/>
    <property type="evidence" value="ECO:0007669"/>
    <property type="project" value="UniProtKB-KW"/>
</dbReference>
<reference evidence="9" key="1">
    <citation type="journal article" date="2021" name="PeerJ">
        <title>Extensive microbial diversity within the chicken gut microbiome revealed by metagenomics and culture.</title>
        <authorList>
            <person name="Gilroy R."/>
            <person name="Ravi A."/>
            <person name="Getino M."/>
            <person name="Pursley I."/>
            <person name="Horton D.L."/>
            <person name="Alikhan N.F."/>
            <person name="Baker D."/>
            <person name="Gharbi K."/>
            <person name="Hall N."/>
            <person name="Watson M."/>
            <person name="Adriaenssens E.M."/>
            <person name="Foster-Nyarko E."/>
            <person name="Jarju S."/>
            <person name="Secka A."/>
            <person name="Antonio M."/>
            <person name="Oren A."/>
            <person name="Chaudhuri R.R."/>
            <person name="La Ragione R."/>
            <person name="Hildebrand F."/>
            <person name="Pallen M.J."/>
        </authorList>
    </citation>
    <scope>NUCLEOTIDE SEQUENCE</scope>
    <source>
        <strain evidence="9">CHK188-16595</strain>
    </source>
</reference>
<evidence type="ECO:0000256" key="5">
    <source>
        <dbReference type="ARBA" id="ARBA00022982"/>
    </source>
</evidence>
<evidence type="ECO:0000256" key="1">
    <source>
        <dbReference type="ARBA" id="ARBA00022448"/>
    </source>
</evidence>
<dbReference type="AlphaFoldDB" id="A0A9D2S9D3"/>
<keyword evidence="7" id="KW-0411">Iron-sulfur</keyword>
<dbReference type="InterPro" id="IPR017900">
    <property type="entry name" value="4Fe4S_Fe_S_CS"/>
</dbReference>
<protein>
    <submittedName>
        <fullName evidence="9">EFR1 family ferrodoxin</fullName>
    </submittedName>
</protein>
<evidence type="ECO:0000256" key="7">
    <source>
        <dbReference type="ARBA" id="ARBA00023014"/>
    </source>
</evidence>
<keyword evidence="6" id="KW-0408">Iron</keyword>
<keyword evidence="3" id="KW-0479">Metal-binding</keyword>
<evidence type="ECO:0000259" key="8">
    <source>
        <dbReference type="PROSITE" id="PS51379"/>
    </source>
</evidence>
<evidence type="ECO:0000256" key="6">
    <source>
        <dbReference type="ARBA" id="ARBA00023004"/>
    </source>
</evidence>
<dbReference type="PANTHER" id="PTHR43687:SF6">
    <property type="entry name" value="L-ASPARTATE SEMIALDEHYDE SULFURTRANSFERASE IRON-SULFUR SUBUNIT"/>
    <property type="match status" value="1"/>
</dbReference>
<dbReference type="EMBL" id="DWXN01000012">
    <property type="protein sequence ID" value="HJB75537.1"/>
    <property type="molecule type" value="Genomic_DNA"/>
</dbReference>
<proteinExistence type="predicted"/>
<dbReference type="PANTHER" id="PTHR43687">
    <property type="entry name" value="ADENYLYLSULFATE REDUCTASE, BETA SUBUNIT"/>
    <property type="match status" value="1"/>
</dbReference>
<evidence type="ECO:0000313" key="10">
    <source>
        <dbReference type="Proteomes" id="UP000823877"/>
    </source>
</evidence>
<dbReference type="InterPro" id="IPR017896">
    <property type="entry name" value="4Fe4S_Fe-S-bd"/>
</dbReference>
<reference evidence="9" key="2">
    <citation type="submission" date="2021-04" db="EMBL/GenBank/DDBJ databases">
        <authorList>
            <person name="Gilroy R."/>
        </authorList>
    </citation>
    <scope>NUCLEOTIDE SEQUENCE</scope>
    <source>
        <strain evidence="9">CHK188-16595</strain>
    </source>
</reference>